<accession>A0ACC2I9J5</accession>
<proteinExistence type="predicted"/>
<reference evidence="1" key="1">
    <citation type="submission" date="2022-11" db="EMBL/GenBank/DDBJ databases">
        <title>Genome Sequence of Boeremia exigua.</title>
        <authorList>
            <person name="Buettner E."/>
        </authorList>
    </citation>
    <scope>NUCLEOTIDE SEQUENCE</scope>
    <source>
        <strain evidence="1">CU02</strain>
    </source>
</reference>
<name>A0ACC2I9J5_9PLEO</name>
<protein>
    <submittedName>
        <fullName evidence="1">Uncharacterized protein</fullName>
    </submittedName>
</protein>
<dbReference type="EMBL" id="JAPHNI010000369">
    <property type="protein sequence ID" value="KAJ8111866.1"/>
    <property type="molecule type" value="Genomic_DNA"/>
</dbReference>
<evidence type="ECO:0000313" key="1">
    <source>
        <dbReference type="EMBL" id="KAJ8111866.1"/>
    </source>
</evidence>
<organism evidence="1 2">
    <name type="scientific">Boeremia exigua</name>
    <dbReference type="NCBI Taxonomy" id="749465"/>
    <lineage>
        <taxon>Eukaryota</taxon>
        <taxon>Fungi</taxon>
        <taxon>Dikarya</taxon>
        <taxon>Ascomycota</taxon>
        <taxon>Pezizomycotina</taxon>
        <taxon>Dothideomycetes</taxon>
        <taxon>Pleosporomycetidae</taxon>
        <taxon>Pleosporales</taxon>
        <taxon>Pleosporineae</taxon>
        <taxon>Didymellaceae</taxon>
        <taxon>Boeremia</taxon>
    </lineage>
</organism>
<gene>
    <name evidence="1" type="ORF">OPT61_g5634</name>
</gene>
<evidence type="ECO:0000313" key="2">
    <source>
        <dbReference type="Proteomes" id="UP001153331"/>
    </source>
</evidence>
<dbReference type="Proteomes" id="UP001153331">
    <property type="component" value="Unassembled WGS sequence"/>
</dbReference>
<keyword evidence="2" id="KW-1185">Reference proteome</keyword>
<comment type="caution">
    <text evidence="1">The sequence shown here is derived from an EMBL/GenBank/DDBJ whole genome shotgun (WGS) entry which is preliminary data.</text>
</comment>
<sequence>MSQTNRPSFDWPVGLSRVPDQARPTKPSSPGILKVTNTANSTSHIHSAMHSYDCITTTIRTIYVTVSSTVVHKPGRKVTKDSLIHQTKPLEFHAPATPTKPHPPIPELTVASFQIYSAPIKTLSTAVSTATTSNPALDTTTKQTTKPPLFSPAEIAGLTLGLLAIIGLSIAAALFLHCRRAAKSRRDAESLSSEEVLDAKIQRAQDLGRQRRSLRDTMMKARNLAPVQDSREVTRRPSGLFMHPPTPVVADFKIGEDGDIGRAV</sequence>